<feature type="transmembrane region" description="Helical" evidence="1">
    <location>
        <begin position="140"/>
        <end position="159"/>
    </location>
</feature>
<keyword evidence="1" id="KW-0812">Transmembrane</keyword>
<keyword evidence="1" id="KW-0472">Membrane</keyword>
<feature type="non-terminal residue" evidence="2">
    <location>
        <position position="1"/>
    </location>
</feature>
<dbReference type="Proteomes" id="UP001221142">
    <property type="component" value="Unassembled WGS sequence"/>
</dbReference>
<evidence type="ECO:0000313" key="3">
    <source>
        <dbReference type="Proteomes" id="UP001221142"/>
    </source>
</evidence>
<evidence type="ECO:0000313" key="2">
    <source>
        <dbReference type="EMBL" id="KAJ7616439.1"/>
    </source>
</evidence>
<name>A0AAD7BC97_9AGAR</name>
<proteinExistence type="predicted"/>
<dbReference type="InterPro" id="IPR011009">
    <property type="entry name" value="Kinase-like_dom_sf"/>
</dbReference>
<dbReference type="AlphaFoldDB" id="A0AAD7BC97"/>
<organism evidence="2 3">
    <name type="scientific">Roridomyces roridus</name>
    <dbReference type="NCBI Taxonomy" id="1738132"/>
    <lineage>
        <taxon>Eukaryota</taxon>
        <taxon>Fungi</taxon>
        <taxon>Dikarya</taxon>
        <taxon>Basidiomycota</taxon>
        <taxon>Agaricomycotina</taxon>
        <taxon>Agaricomycetes</taxon>
        <taxon>Agaricomycetidae</taxon>
        <taxon>Agaricales</taxon>
        <taxon>Marasmiineae</taxon>
        <taxon>Mycenaceae</taxon>
        <taxon>Roridomyces</taxon>
    </lineage>
</organism>
<dbReference type="EMBL" id="JARKIF010000022">
    <property type="protein sequence ID" value="KAJ7616439.1"/>
    <property type="molecule type" value="Genomic_DNA"/>
</dbReference>
<evidence type="ECO:0000256" key="1">
    <source>
        <dbReference type="SAM" id="Phobius"/>
    </source>
</evidence>
<accession>A0AAD7BC97</accession>
<sequence>PVRYYYLGGFELGSRHHPSDGPRYTNPTVEDPEMFIPEFRLKGGPYDPLAVDVFLLGRMMSEMLDGREESTQRKTRGFNFMRGLLADTMNDDPTKRPKMAEVVRRLDGIKSHLWWRKSQARLARPDANFVTRILRDAAHWVPVGSVGWLGILLVAVVVASRV</sequence>
<protein>
    <recommendedName>
        <fullName evidence="4">Protein kinase domain-containing protein</fullName>
    </recommendedName>
</protein>
<dbReference type="Gene3D" id="1.10.510.10">
    <property type="entry name" value="Transferase(Phosphotransferase) domain 1"/>
    <property type="match status" value="1"/>
</dbReference>
<keyword evidence="1" id="KW-1133">Transmembrane helix</keyword>
<dbReference type="SUPFAM" id="SSF56112">
    <property type="entry name" value="Protein kinase-like (PK-like)"/>
    <property type="match status" value="1"/>
</dbReference>
<gene>
    <name evidence="2" type="ORF">FB45DRAFT_757225</name>
</gene>
<reference evidence="2" key="1">
    <citation type="submission" date="2023-03" db="EMBL/GenBank/DDBJ databases">
        <title>Massive genome expansion in bonnet fungi (Mycena s.s.) driven by repeated elements and novel gene families across ecological guilds.</title>
        <authorList>
            <consortium name="Lawrence Berkeley National Laboratory"/>
            <person name="Harder C.B."/>
            <person name="Miyauchi S."/>
            <person name="Viragh M."/>
            <person name="Kuo A."/>
            <person name="Thoen E."/>
            <person name="Andreopoulos B."/>
            <person name="Lu D."/>
            <person name="Skrede I."/>
            <person name="Drula E."/>
            <person name="Henrissat B."/>
            <person name="Morin E."/>
            <person name="Kohler A."/>
            <person name="Barry K."/>
            <person name="LaButti K."/>
            <person name="Morin E."/>
            <person name="Salamov A."/>
            <person name="Lipzen A."/>
            <person name="Mereny Z."/>
            <person name="Hegedus B."/>
            <person name="Baldrian P."/>
            <person name="Stursova M."/>
            <person name="Weitz H."/>
            <person name="Taylor A."/>
            <person name="Grigoriev I.V."/>
            <person name="Nagy L.G."/>
            <person name="Martin F."/>
            <person name="Kauserud H."/>
        </authorList>
    </citation>
    <scope>NUCLEOTIDE SEQUENCE</scope>
    <source>
        <strain evidence="2">9284</strain>
    </source>
</reference>
<keyword evidence="3" id="KW-1185">Reference proteome</keyword>
<evidence type="ECO:0008006" key="4">
    <source>
        <dbReference type="Google" id="ProtNLM"/>
    </source>
</evidence>
<comment type="caution">
    <text evidence="2">The sequence shown here is derived from an EMBL/GenBank/DDBJ whole genome shotgun (WGS) entry which is preliminary data.</text>
</comment>